<feature type="transmembrane region" description="Helical" evidence="1">
    <location>
        <begin position="70"/>
        <end position="92"/>
    </location>
</feature>
<proteinExistence type="predicted"/>
<dbReference type="Proteomes" id="UP001519921">
    <property type="component" value="Unassembled WGS sequence"/>
</dbReference>
<feature type="transmembrane region" description="Helical" evidence="1">
    <location>
        <begin position="104"/>
        <end position="127"/>
    </location>
</feature>
<evidence type="ECO:0000256" key="1">
    <source>
        <dbReference type="SAM" id="Phobius"/>
    </source>
</evidence>
<gene>
    <name evidence="2" type="ORF">KYD98_06215</name>
</gene>
<keyword evidence="3" id="KW-1185">Reference proteome</keyword>
<evidence type="ECO:0000313" key="3">
    <source>
        <dbReference type="Proteomes" id="UP001519921"/>
    </source>
</evidence>
<name>A0ABS7AM06_9CLOT</name>
<dbReference type="RefSeq" id="WP_219778742.1">
    <property type="nucleotide sequence ID" value="NZ_JAHXPT010000004.1"/>
</dbReference>
<keyword evidence="1" id="KW-0472">Membrane</keyword>
<accession>A0ABS7AM06</accession>
<organism evidence="2 3">
    <name type="scientific">Clostridium weizhouense</name>
    <dbReference type="NCBI Taxonomy" id="2859781"/>
    <lineage>
        <taxon>Bacteria</taxon>
        <taxon>Bacillati</taxon>
        <taxon>Bacillota</taxon>
        <taxon>Clostridia</taxon>
        <taxon>Eubacteriales</taxon>
        <taxon>Clostridiaceae</taxon>
        <taxon>Clostridium</taxon>
    </lineage>
</organism>
<comment type="caution">
    <text evidence="2">The sequence shown here is derived from an EMBL/GenBank/DDBJ whole genome shotgun (WGS) entry which is preliminary data.</text>
</comment>
<sequence>MQIKIVNIVVTIFFFLLFNDECRTCSAYFPNSKWKKYITIKNNLFADILIAKSISRDKFVHSFDYNKMSIVGLISYICIGPINLFALIVGILKSVSQENNKYLIDLYILSIGLVGVLCIIFIIVILINTKKCKNR</sequence>
<keyword evidence="1" id="KW-1133">Transmembrane helix</keyword>
<keyword evidence="1" id="KW-0812">Transmembrane</keyword>
<evidence type="ECO:0000313" key="2">
    <source>
        <dbReference type="EMBL" id="MBW6409679.1"/>
    </source>
</evidence>
<protein>
    <submittedName>
        <fullName evidence="2">Uncharacterized protein</fullName>
    </submittedName>
</protein>
<dbReference type="EMBL" id="JAHXPT010000004">
    <property type="protein sequence ID" value="MBW6409679.1"/>
    <property type="molecule type" value="Genomic_DNA"/>
</dbReference>
<reference evidence="2 3" key="1">
    <citation type="submission" date="2021-07" db="EMBL/GenBank/DDBJ databases">
        <title>Clostridium weizhouense sp. nov., an anaerobic bacterium isolated from activated sludge of Petroleum wastewater.</title>
        <authorList>
            <person name="Li Q."/>
        </authorList>
    </citation>
    <scope>NUCLEOTIDE SEQUENCE [LARGE SCALE GENOMIC DNA]</scope>
    <source>
        <strain evidence="2 3">YB-6</strain>
    </source>
</reference>